<dbReference type="FunFam" id="3.30.160.60:FF:000242">
    <property type="entry name" value="Endolytic murein transglycosylase"/>
    <property type="match status" value="1"/>
</dbReference>
<evidence type="ECO:0000256" key="7">
    <source>
        <dbReference type="HAMAP-Rule" id="MF_02065"/>
    </source>
</evidence>
<protein>
    <recommendedName>
        <fullName evidence="7">Endolytic murein transglycosylase</fullName>
        <ecNumber evidence="7">4.2.2.29</ecNumber>
    </recommendedName>
    <alternativeName>
        <fullName evidence="7">Peptidoglycan lytic transglycosylase</fullName>
    </alternativeName>
    <alternativeName>
        <fullName evidence="7">Peptidoglycan polymerization terminase</fullName>
    </alternativeName>
</protein>
<dbReference type="PANTHER" id="PTHR30518">
    <property type="entry name" value="ENDOLYTIC MUREIN TRANSGLYCOSYLASE"/>
    <property type="match status" value="1"/>
</dbReference>
<keyword evidence="2 7" id="KW-0812">Transmembrane</keyword>
<dbReference type="OrthoDB" id="9814591at2"/>
<evidence type="ECO:0000256" key="5">
    <source>
        <dbReference type="ARBA" id="ARBA00023239"/>
    </source>
</evidence>
<proteinExistence type="inferred from homology"/>
<keyword evidence="1 7" id="KW-1003">Cell membrane</keyword>
<dbReference type="GO" id="GO:0008932">
    <property type="term" value="F:lytic endotransglycosylase activity"/>
    <property type="evidence" value="ECO:0007669"/>
    <property type="project" value="UniProtKB-UniRule"/>
</dbReference>
<dbReference type="Proteomes" id="UP000183994">
    <property type="component" value="Unassembled WGS sequence"/>
</dbReference>
<comment type="function">
    <text evidence="7">Functions as a peptidoglycan terminase that cleaves nascent peptidoglycan strands endolytically to terminate their elongation.</text>
</comment>
<dbReference type="STRING" id="1121393.SAMN02745216_04879"/>
<evidence type="ECO:0000256" key="3">
    <source>
        <dbReference type="ARBA" id="ARBA00022989"/>
    </source>
</evidence>
<dbReference type="AlphaFoldDB" id="A0A1M6Z050"/>
<dbReference type="InterPro" id="IPR003770">
    <property type="entry name" value="MLTG-like"/>
</dbReference>
<keyword evidence="4 7" id="KW-0472">Membrane</keyword>
<dbReference type="EC" id="4.2.2.29" evidence="7"/>
<keyword evidence="3 7" id="KW-1133">Transmembrane helix</keyword>
<dbReference type="PANTHER" id="PTHR30518:SF2">
    <property type="entry name" value="ENDOLYTIC MUREIN TRANSGLYCOSYLASE"/>
    <property type="match status" value="1"/>
</dbReference>
<evidence type="ECO:0000256" key="6">
    <source>
        <dbReference type="ARBA" id="ARBA00023316"/>
    </source>
</evidence>
<reference evidence="9" key="1">
    <citation type="submission" date="2016-11" db="EMBL/GenBank/DDBJ databases">
        <authorList>
            <person name="Varghese N."/>
            <person name="Submissions S."/>
        </authorList>
    </citation>
    <scope>NUCLEOTIDE SEQUENCE [LARGE SCALE GENOMIC DNA]</scope>
    <source>
        <strain evidence="9">DSM 16219</strain>
    </source>
</reference>
<dbReference type="CDD" id="cd08010">
    <property type="entry name" value="MltG_like"/>
    <property type="match status" value="1"/>
</dbReference>
<feature type="site" description="Important for catalytic activity" evidence="7">
    <location>
        <position position="225"/>
    </location>
</feature>
<keyword evidence="9" id="KW-1185">Reference proteome</keyword>
<dbReference type="NCBIfam" id="TIGR00247">
    <property type="entry name" value="endolytic transglycosylase MltG"/>
    <property type="match status" value="1"/>
</dbReference>
<dbReference type="GO" id="GO:0071555">
    <property type="term" value="P:cell wall organization"/>
    <property type="evidence" value="ECO:0007669"/>
    <property type="project" value="UniProtKB-KW"/>
</dbReference>
<dbReference type="EMBL" id="FQZU01000054">
    <property type="protein sequence ID" value="SHL23924.1"/>
    <property type="molecule type" value="Genomic_DNA"/>
</dbReference>
<dbReference type="GO" id="GO:0009252">
    <property type="term" value="P:peptidoglycan biosynthetic process"/>
    <property type="evidence" value="ECO:0007669"/>
    <property type="project" value="UniProtKB-UniRule"/>
</dbReference>
<dbReference type="Pfam" id="PF02618">
    <property type="entry name" value="YceG"/>
    <property type="match status" value="1"/>
</dbReference>
<evidence type="ECO:0000313" key="8">
    <source>
        <dbReference type="EMBL" id="SHL23924.1"/>
    </source>
</evidence>
<keyword evidence="5 7" id="KW-0456">Lyase</keyword>
<keyword evidence="6 7" id="KW-0961">Cell wall biogenesis/degradation</keyword>
<dbReference type="RefSeq" id="WP_073478860.1">
    <property type="nucleotide sequence ID" value="NZ_FQZU01000054.1"/>
</dbReference>
<evidence type="ECO:0000256" key="2">
    <source>
        <dbReference type="ARBA" id="ARBA00022692"/>
    </source>
</evidence>
<evidence type="ECO:0000313" key="9">
    <source>
        <dbReference type="Proteomes" id="UP000183994"/>
    </source>
</evidence>
<evidence type="ECO:0000256" key="4">
    <source>
        <dbReference type="ARBA" id="ARBA00023136"/>
    </source>
</evidence>
<evidence type="ECO:0000256" key="1">
    <source>
        <dbReference type="ARBA" id="ARBA00022475"/>
    </source>
</evidence>
<dbReference type="HAMAP" id="MF_02065">
    <property type="entry name" value="MltG"/>
    <property type="match status" value="1"/>
</dbReference>
<accession>A0A1M6Z050</accession>
<sequence>MNIKGFAKKAAIAVILLCLAGVAGVVAFSMKMANYANTPLDPQGREQTFEVSRGKGLSAVAHDLEEQGLASHPGWFSLLARIQKTDAKIHAGEYILSPDMTPLEILNVLVKGRTVLYRLTVPEGVTMVQTAALAAQAGFGPEEEFLDKASDPAFAASLGVEQETLEGYLFPDTYYFNKGASPEKVITTMVQRFHTVFKPEWEGRAEELGMTVHQVVTLASIIEKETSVPDERALVSSVNHNRLKKGIKLQSDPTVIYGIKEFDGNITRKHLETPTPYNTYTSKGLPPGPIASPGEAALHAALYPAETDYLFFVAKGDGGHQFSTNLRDHNRAVRKYQLRR</sequence>
<comment type="catalytic activity">
    <reaction evidence="7">
        <text>a peptidoglycan chain = a peptidoglycan chain with N-acetyl-1,6-anhydromuramyl-[peptide] at the reducing end + a peptidoglycan chain with N-acetylglucosamine at the non-reducing end.</text>
        <dbReference type="EC" id="4.2.2.29"/>
    </reaction>
</comment>
<dbReference type="Gene3D" id="3.30.160.60">
    <property type="entry name" value="Classic Zinc Finger"/>
    <property type="match status" value="1"/>
</dbReference>
<name>A0A1M6Z050_9BACT</name>
<dbReference type="Gene3D" id="3.30.1490.480">
    <property type="entry name" value="Endolytic murein transglycosylase"/>
    <property type="match status" value="1"/>
</dbReference>
<organism evidence="8 9">
    <name type="scientific">Desulfatibacillum alkenivorans DSM 16219</name>
    <dbReference type="NCBI Taxonomy" id="1121393"/>
    <lineage>
        <taxon>Bacteria</taxon>
        <taxon>Pseudomonadati</taxon>
        <taxon>Thermodesulfobacteriota</taxon>
        <taxon>Desulfobacteria</taxon>
        <taxon>Desulfobacterales</taxon>
        <taxon>Desulfatibacillaceae</taxon>
        <taxon>Desulfatibacillum</taxon>
    </lineage>
</organism>
<dbReference type="GO" id="GO:0005886">
    <property type="term" value="C:plasma membrane"/>
    <property type="evidence" value="ECO:0007669"/>
    <property type="project" value="UniProtKB-UniRule"/>
</dbReference>
<gene>
    <name evidence="7" type="primary">mltG</name>
    <name evidence="8" type="ORF">SAMN02745216_04879</name>
</gene>
<comment type="similarity">
    <text evidence="7">Belongs to the transglycosylase MltG family.</text>
</comment>